<dbReference type="CDD" id="cd12797">
    <property type="entry name" value="M23_peptidase"/>
    <property type="match status" value="1"/>
</dbReference>
<dbReference type="Gene3D" id="2.70.70.10">
    <property type="entry name" value="Glucose Permease (Domain IIA)"/>
    <property type="match status" value="1"/>
</dbReference>
<dbReference type="Proteomes" id="UP001601627">
    <property type="component" value="Unassembled WGS sequence"/>
</dbReference>
<dbReference type="EC" id="3.4.24.-" evidence="3"/>
<keyword evidence="1" id="KW-0732">Signal</keyword>
<evidence type="ECO:0000256" key="1">
    <source>
        <dbReference type="SAM" id="SignalP"/>
    </source>
</evidence>
<dbReference type="SUPFAM" id="SSF51261">
    <property type="entry name" value="Duplicated hybrid motif"/>
    <property type="match status" value="1"/>
</dbReference>
<reference evidence="3 4" key="1">
    <citation type="submission" date="2024-09" db="EMBL/GenBank/DDBJ databases">
        <title>The Natural Products Discovery Center: Release of the First 8490 Sequenced Strains for Exploring Actinobacteria Biosynthetic Diversity.</title>
        <authorList>
            <person name="Kalkreuter E."/>
            <person name="Kautsar S.A."/>
            <person name="Yang D."/>
            <person name="Bader C.D."/>
            <person name="Teijaro C.N."/>
            <person name="Fluegel L."/>
            <person name="Davis C.M."/>
            <person name="Simpson J.R."/>
            <person name="Lauterbach L."/>
            <person name="Steele A.D."/>
            <person name="Gui C."/>
            <person name="Meng S."/>
            <person name="Li G."/>
            <person name="Viehrig K."/>
            <person name="Ye F."/>
            <person name="Su P."/>
            <person name="Kiefer A.F."/>
            <person name="Nichols A."/>
            <person name="Cepeda A.J."/>
            <person name="Yan W."/>
            <person name="Fan B."/>
            <person name="Jiang Y."/>
            <person name="Adhikari A."/>
            <person name="Zheng C.-J."/>
            <person name="Schuster L."/>
            <person name="Cowan T.M."/>
            <person name="Smanski M.J."/>
            <person name="Chevrette M.G."/>
            <person name="De Carvalho L.P.S."/>
            <person name="Shen B."/>
        </authorList>
    </citation>
    <scope>NUCLEOTIDE SEQUENCE [LARGE SCALE GENOMIC DNA]</scope>
    <source>
        <strain evidence="3 4">NPDC058328</strain>
    </source>
</reference>
<dbReference type="InterPro" id="IPR006311">
    <property type="entry name" value="TAT_signal"/>
</dbReference>
<dbReference type="EMBL" id="JBHVZQ010000006">
    <property type="protein sequence ID" value="MFF1273650.1"/>
    <property type="molecule type" value="Genomic_DNA"/>
</dbReference>
<evidence type="ECO:0000313" key="3">
    <source>
        <dbReference type="EMBL" id="MFF1273650.1"/>
    </source>
</evidence>
<comment type="caution">
    <text evidence="3">The sequence shown here is derived from an EMBL/GenBank/DDBJ whole genome shotgun (WGS) entry which is preliminary data.</text>
</comment>
<protein>
    <submittedName>
        <fullName evidence="3">M23 family metallopeptidase</fullName>
        <ecNumber evidence="3">3.4.24.-</ecNumber>
    </submittedName>
</protein>
<keyword evidence="4" id="KW-1185">Reference proteome</keyword>
<sequence>MRIRKRQGRRLLAALCGLAALMAAAPASVAAPEKASAELRATSTRPAFRMPFVCGQTWRGSNWQGHSPAHSIDWNHYDANGTPDDLGRRVLASAGGTVLSSYYATGTGYGNTVVIGHGNGWRTRYAHLKSRDVQKGDTVSRGQRIGTVGATSALYDISPHLHYEQIHDGSVVVAVVQGVTWYDYLARYQTSTNGC</sequence>
<dbReference type="InterPro" id="IPR011055">
    <property type="entry name" value="Dup_hybrid_motif"/>
</dbReference>
<dbReference type="RefSeq" id="WP_208818457.1">
    <property type="nucleotide sequence ID" value="NZ_JBHVZQ010000006.1"/>
</dbReference>
<dbReference type="GO" id="GO:0016787">
    <property type="term" value="F:hydrolase activity"/>
    <property type="evidence" value="ECO:0007669"/>
    <property type="project" value="UniProtKB-KW"/>
</dbReference>
<dbReference type="PANTHER" id="PTHR21666:SF270">
    <property type="entry name" value="MUREIN HYDROLASE ACTIVATOR ENVC"/>
    <property type="match status" value="1"/>
</dbReference>
<organism evidence="3 4">
    <name type="scientific">Streptomyces marokkonensis</name>
    <dbReference type="NCBI Taxonomy" id="324855"/>
    <lineage>
        <taxon>Bacteria</taxon>
        <taxon>Bacillati</taxon>
        <taxon>Actinomycetota</taxon>
        <taxon>Actinomycetes</taxon>
        <taxon>Kitasatosporales</taxon>
        <taxon>Streptomycetaceae</taxon>
        <taxon>Streptomyces</taxon>
    </lineage>
</organism>
<name>A0ABW6Q373_9ACTN</name>
<dbReference type="Pfam" id="PF01551">
    <property type="entry name" value="Peptidase_M23"/>
    <property type="match status" value="1"/>
</dbReference>
<evidence type="ECO:0000259" key="2">
    <source>
        <dbReference type="Pfam" id="PF01551"/>
    </source>
</evidence>
<evidence type="ECO:0000313" key="4">
    <source>
        <dbReference type="Proteomes" id="UP001601627"/>
    </source>
</evidence>
<dbReference type="PROSITE" id="PS51318">
    <property type="entry name" value="TAT"/>
    <property type="match status" value="1"/>
</dbReference>
<accession>A0ABW6Q373</accession>
<dbReference type="InterPro" id="IPR016047">
    <property type="entry name" value="M23ase_b-sheet_dom"/>
</dbReference>
<proteinExistence type="predicted"/>
<feature type="chain" id="PRO_5046559364" evidence="1">
    <location>
        <begin position="31"/>
        <end position="195"/>
    </location>
</feature>
<feature type="signal peptide" evidence="1">
    <location>
        <begin position="1"/>
        <end position="30"/>
    </location>
</feature>
<dbReference type="InterPro" id="IPR050570">
    <property type="entry name" value="Cell_wall_metabolism_enzyme"/>
</dbReference>
<gene>
    <name evidence="3" type="ORF">ACFVZC_09605</name>
</gene>
<dbReference type="PANTHER" id="PTHR21666">
    <property type="entry name" value="PEPTIDASE-RELATED"/>
    <property type="match status" value="1"/>
</dbReference>
<feature type="domain" description="M23ase beta-sheet core" evidence="2">
    <location>
        <begin position="87"/>
        <end position="170"/>
    </location>
</feature>
<keyword evidence="3" id="KW-0378">Hydrolase</keyword>